<evidence type="ECO:0000256" key="3">
    <source>
        <dbReference type="ARBA" id="ARBA00022729"/>
    </source>
</evidence>
<proteinExistence type="inferred from homology"/>
<dbReference type="InterPro" id="IPR011990">
    <property type="entry name" value="TPR-like_helical_dom_sf"/>
</dbReference>
<dbReference type="Gene3D" id="1.25.40.390">
    <property type="match status" value="1"/>
</dbReference>
<keyword evidence="5" id="KW-0998">Cell outer membrane</keyword>
<protein>
    <submittedName>
        <fullName evidence="8">Starch-binding associating with outer membrane</fullName>
    </submittedName>
</protein>
<keyword evidence="3" id="KW-0732">Signal</keyword>
<evidence type="ECO:0000256" key="2">
    <source>
        <dbReference type="ARBA" id="ARBA00006275"/>
    </source>
</evidence>
<dbReference type="PROSITE" id="PS51257">
    <property type="entry name" value="PROKAR_LIPOPROTEIN"/>
    <property type="match status" value="1"/>
</dbReference>
<evidence type="ECO:0000256" key="1">
    <source>
        <dbReference type="ARBA" id="ARBA00004442"/>
    </source>
</evidence>
<dbReference type="STRING" id="1477437.SAMN05444682_112176"/>
<evidence type="ECO:0000256" key="5">
    <source>
        <dbReference type="ARBA" id="ARBA00023237"/>
    </source>
</evidence>
<feature type="domain" description="SusD-like N-terminal" evidence="7">
    <location>
        <begin position="28"/>
        <end position="216"/>
    </location>
</feature>
<dbReference type="InterPro" id="IPR033985">
    <property type="entry name" value="SusD-like_N"/>
</dbReference>
<reference evidence="8 9" key="1">
    <citation type="submission" date="2016-10" db="EMBL/GenBank/DDBJ databases">
        <authorList>
            <person name="de Groot N.N."/>
        </authorList>
    </citation>
    <scope>NUCLEOTIDE SEQUENCE [LARGE SCALE GENOMIC DNA]</scope>
    <source>
        <strain evidence="8 9">RK1</strain>
    </source>
</reference>
<evidence type="ECO:0000256" key="4">
    <source>
        <dbReference type="ARBA" id="ARBA00023136"/>
    </source>
</evidence>
<dbReference type="Pfam" id="PF07980">
    <property type="entry name" value="SusD_RagB"/>
    <property type="match status" value="1"/>
</dbReference>
<keyword evidence="4" id="KW-0472">Membrane</keyword>
<dbReference type="GO" id="GO:0009279">
    <property type="term" value="C:cell outer membrane"/>
    <property type="evidence" value="ECO:0007669"/>
    <property type="project" value="UniProtKB-SubCell"/>
</dbReference>
<evidence type="ECO:0000259" key="6">
    <source>
        <dbReference type="Pfam" id="PF07980"/>
    </source>
</evidence>
<feature type="domain" description="RagB/SusD" evidence="6">
    <location>
        <begin position="363"/>
        <end position="492"/>
    </location>
</feature>
<dbReference type="Pfam" id="PF14322">
    <property type="entry name" value="SusD-like_3"/>
    <property type="match status" value="1"/>
</dbReference>
<dbReference type="Proteomes" id="UP000198670">
    <property type="component" value="Unassembled WGS sequence"/>
</dbReference>
<dbReference type="SUPFAM" id="SSF48452">
    <property type="entry name" value="TPR-like"/>
    <property type="match status" value="1"/>
</dbReference>
<dbReference type="AlphaFoldDB" id="A0A1I3TI83"/>
<comment type="similarity">
    <text evidence="2">Belongs to the SusD family.</text>
</comment>
<dbReference type="CDD" id="cd08977">
    <property type="entry name" value="SusD"/>
    <property type="match status" value="1"/>
</dbReference>
<evidence type="ECO:0000313" key="8">
    <source>
        <dbReference type="EMBL" id="SFJ70242.1"/>
    </source>
</evidence>
<comment type="subcellular location">
    <subcellularLocation>
        <location evidence="1">Cell outer membrane</location>
    </subcellularLocation>
</comment>
<dbReference type="InterPro" id="IPR012944">
    <property type="entry name" value="SusD_RagB_dom"/>
</dbReference>
<dbReference type="EMBL" id="FOQO01000012">
    <property type="protein sequence ID" value="SFJ70242.1"/>
    <property type="molecule type" value="Genomic_DNA"/>
</dbReference>
<evidence type="ECO:0000313" key="9">
    <source>
        <dbReference type="Proteomes" id="UP000198670"/>
    </source>
</evidence>
<name>A0A1I3TI83_9SPHI</name>
<keyword evidence="9" id="KW-1185">Reference proteome</keyword>
<accession>A0A1I3TI83</accession>
<sequence length="492" mass="55374">MKRHISLFILFAIISSACSRLELVPISQKSTGGFYKTETHINQALIGAYNGLRSAWVTSQGSYMLTEARSDNTFQGQAYNDGPISRFEVTPDLPILNTVWSSYYNYIQRCNEILEALGDVAMSDEARRQYEGEARFLRGLFYFDLVRLFGAVPLVTNTLTIDESYKMTRSSVEEVYKQIESDLAIAADYLPANHDTDNTGRATTWAARGYLGKVYLFMSGYPLGANRWEDAGKRFKEVIDAGVFEFFTDYAAIYDHGNESGKQQVFSIPFVSGQNGNGNPYPTRNASNDVAPVSFAEGGVPFGGSPFNLFLSNDIVEAYEPGDLRKDVSILFSWRHKSGETITTLPTARKYQNGPVVQANDWDIDWIALSYTDVLMMYAEVLNEQGYQSGGEAFSILNDVRQRAGLEPRTAADVPNQEAFRRWVEAERRVEFAFENLRWFDLVRTDRAVDVMSDFLSEYGLEGNVKSKDQYIYPIPQAVLNITPQLGQNPGY</sequence>
<organism evidence="8 9">
    <name type="scientific">Parapedobacter indicus</name>
    <dbReference type="NCBI Taxonomy" id="1477437"/>
    <lineage>
        <taxon>Bacteria</taxon>
        <taxon>Pseudomonadati</taxon>
        <taxon>Bacteroidota</taxon>
        <taxon>Sphingobacteriia</taxon>
        <taxon>Sphingobacteriales</taxon>
        <taxon>Sphingobacteriaceae</taxon>
        <taxon>Parapedobacter</taxon>
    </lineage>
</organism>
<evidence type="ECO:0000259" key="7">
    <source>
        <dbReference type="Pfam" id="PF14322"/>
    </source>
</evidence>
<gene>
    <name evidence="8" type="ORF">SAMN05444682_112176</name>
</gene>
<dbReference type="RefSeq" id="WP_177195257.1">
    <property type="nucleotide sequence ID" value="NZ_FOQO01000012.1"/>
</dbReference>